<evidence type="ECO:0000313" key="4">
    <source>
        <dbReference type="Proteomes" id="UP000294619"/>
    </source>
</evidence>
<dbReference type="EMBL" id="VDGV01000174">
    <property type="protein sequence ID" value="TNG86769.1"/>
    <property type="molecule type" value="Genomic_DNA"/>
</dbReference>
<reference evidence="3 5" key="2">
    <citation type="submission" date="2019-05" db="EMBL/GenBank/DDBJ databases">
        <title>Pasteurellaceae isolates from reptiles.</title>
        <authorList>
            <person name="Bojesen A.M."/>
            <person name="Lund E."/>
        </authorList>
    </citation>
    <scope>NUCLEOTIDE SEQUENCE [LARGE SCALE GENOMIC DNA]</scope>
    <source>
        <strain evidence="3 5">ELNT2x</strain>
    </source>
</reference>
<proteinExistence type="predicted"/>
<evidence type="ECO:0000259" key="1">
    <source>
        <dbReference type="Pfam" id="PF15919"/>
    </source>
</evidence>
<evidence type="ECO:0000313" key="5">
    <source>
        <dbReference type="Proteomes" id="UP000305526"/>
    </source>
</evidence>
<organism evidence="2 4">
    <name type="scientific">Testudinibacter aquarius</name>
    <dbReference type="NCBI Taxonomy" id="1524974"/>
    <lineage>
        <taxon>Bacteria</taxon>
        <taxon>Pseudomonadati</taxon>
        <taxon>Pseudomonadota</taxon>
        <taxon>Gammaproteobacteria</taxon>
        <taxon>Pasteurellales</taxon>
        <taxon>Pasteurellaceae</taxon>
        <taxon>Testudinibacter</taxon>
    </lineage>
</organism>
<dbReference type="Proteomes" id="UP000305526">
    <property type="component" value="Unassembled WGS sequence"/>
</dbReference>
<dbReference type="InterPro" id="IPR031807">
    <property type="entry name" value="HicB-like"/>
</dbReference>
<feature type="domain" description="HicB-like antitoxin of toxin-antitoxin system" evidence="1">
    <location>
        <begin position="6"/>
        <end position="94"/>
    </location>
</feature>
<accession>A0A4R3Y7L0</accession>
<dbReference type="SUPFAM" id="SSF47413">
    <property type="entry name" value="lambda repressor-like DNA-binding domains"/>
    <property type="match status" value="1"/>
</dbReference>
<comment type="caution">
    <text evidence="2">The sequence shown here is derived from an EMBL/GenBank/DDBJ whole genome shotgun (WGS) entry which is preliminary data.</text>
</comment>
<dbReference type="Gene3D" id="3.30.160.250">
    <property type="match status" value="1"/>
</dbReference>
<dbReference type="GO" id="GO:0003677">
    <property type="term" value="F:DNA binding"/>
    <property type="evidence" value="ECO:0007669"/>
    <property type="project" value="InterPro"/>
</dbReference>
<keyword evidence="5" id="KW-1185">Reference proteome</keyword>
<dbReference type="PANTHER" id="PTHR34504">
    <property type="entry name" value="ANTITOXIN HICB"/>
    <property type="match status" value="1"/>
</dbReference>
<dbReference type="SUPFAM" id="SSF143100">
    <property type="entry name" value="TTHA1013/TTHA0281-like"/>
    <property type="match status" value="1"/>
</dbReference>
<reference evidence="2 4" key="1">
    <citation type="submission" date="2019-03" db="EMBL/GenBank/DDBJ databases">
        <title>Genomic Encyclopedia of Type Strains, Phase IV (KMG-IV): sequencing the most valuable type-strain genomes for metagenomic binning, comparative biology and taxonomic classification.</title>
        <authorList>
            <person name="Goeker M."/>
        </authorList>
    </citation>
    <scope>NUCLEOTIDE SEQUENCE [LARGE SCALE GENOMIC DNA]</scope>
    <source>
        <strain evidence="2 4">DSM 28140</strain>
    </source>
</reference>
<dbReference type="EMBL" id="SMCP01000004">
    <property type="protein sequence ID" value="TCV87836.1"/>
    <property type="molecule type" value="Genomic_DNA"/>
</dbReference>
<dbReference type="InterPro" id="IPR010982">
    <property type="entry name" value="Lambda_DNA-bd_dom_sf"/>
</dbReference>
<name>A0A4R3Y7L0_9PAST</name>
<dbReference type="AlphaFoldDB" id="A0A4R3Y7L0"/>
<protein>
    <submittedName>
        <fullName evidence="2">Antitoxin HicB</fullName>
    </submittedName>
    <submittedName>
        <fullName evidence="3">Type II toxin-antitoxin system HicB family antitoxin</fullName>
    </submittedName>
</protein>
<dbReference type="Proteomes" id="UP000294619">
    <property type="component" value="Unassembled WGS sequence"/>
</dbReference>
<dbReference type="InterPro" id="IPR035069">
    <property type="entry name" value="TTHA1013/TTHA0281-like"/>
</dbReference>
<evidence type="ECO:0000313" key="3">
    <source>
        <dbReference type="EMBL" id="TNG86769.1"/>
    </source>
</evidence>
<sequence>MYYAAHFTPADEGGFVVTFPDIPEGITQGDTFDEAMEMAQDVLLSCVEIYFEEDKPFPVSRSLVEEETPVALPNSVYAKVLLHNAMLQQSVTKAQLARLASIRPPEVGRILEPRHTTKIDTISRAFRALGKELQLSVI</sequence>
<evidence type="ECO:0000313" key="2">
    <source>
        <dbReference type="EMBL" id="TCV87836.1"/>
    </source>
</evidence>
<dbReference type="PANTHER" id="PTHR34504:SF4">
    <property type="entry name" value="ANTITOXIN HICB"/>
    <property type="match status" value="1"/>
</dbReference>
<gene>
    <name evidence="2" type="ORF">EDC16_10422</name>
    <name evidence="3" type="ORF">FHQ21_12380</name>
</gene>
<dbReference type="InterPro" id="IPR051404">
    <property type="entry name" value="TA_system_antitoxin"/>
</dbReference>
<dbReference type="Pfam" id="PF15919">
    <property type="entry name" value="HicB_lk_antitox"/>
    <property type="match status" value="1"/>
</dbReference>
<dbReference type="RefSeq" id="WP_132966036.1">
    <property type="nucleotide sequence ID" value="NZ_LEKL01000020.1"/>
</dbReference>